<evidence type="ECO:0000313" key="6">
    <source>
        <dbReference type="Proteomes" id="UP000006732"/>
    </source>
</evidence>
<protein>
    <submittedName>
        <fullName evidence="5">DegT/DnrJ/EryC1/StrS aminotransferase</fullName>
    </submittedName>
</protein>
<comment type="cofactor">
    <cofactor evidence="1">
        <name>pyridoxal 5'-phosphate</name>
        <dbReference type="ChEBI" id="CHEBI:597326"/>
    </cofactor>
</comment>
<evidence type="ECO:0000256" key="1">
    <source>
        <dbReference type="ARBA" id="ARBA00001933"/>
    </source>
</evidence>
<name>A1AUC0_PELPD</name>
<dbReference type="STRING" id="338966.Ppro_3348"/>
<gene>
    <name evidence="5" type="ordered locus">Ppro_3348</name>
</gene>
<dbReference type="GO" id="GO:0000271">
    <property type="term" value="P:polysaccharide biosynthetic process"/>
    <property type="evidence" value="ECO:0007669"/>
    <property type="project" value="TreeGrafter"/>
</dbReference>
<sequence>MNSNDTQEQALRSEAIRAAIAHYSHAHAALKSYRPGERIPYAARVFDEKEIANLVDSALDFWLTSGRFAARFEREFSSFVGVRHTMLTNSGSSANLLAFMALTSPSLKERRIRPGDEIVTVAAGFPTTVSPIIQYGAVPVFVDVTLPEYNIDTAMLEAALSSRTKAVMVAHTLGNPFDIAKVSGFCVRHGLWLIEDNCDALGSRYCLDGVWGFTGSFGDLATSSFYPPHHMTMGEGGAVYTNDPHLKRLVESFRDWGRDCWCPSGQDNTCGKRFAKQYGELPPGYDHKYVYSHFGYNLKLTDMQAAIGCAQLEKLPTFIDARKKNWCKLREGLSDMEDSLILPGTTRDSDPSWFGFLLTIRENTAFNRDELVNYLESRGIQTRMLFAGNLIKHPCFDEMRAGGTGYRVVGELAITERIMRDTFWIGVYPGMTEEMIAYMLDTIRAFIKRGGST</sequence>
<dbReference type="PANTHER" id="PTHR30244">
    <property type="entry name" value="TRANSAMINASE"/>
    <property type="match status" value="1"/>
</dbReference>
<keyword evidence="5" id="KW-0032">Aminotransferase</keyword>
<dbReference type="CDD" id="cd00616">
    <property type="entry name" value="AHBA_syn"/>
    <property type="match status" value="1"/>
</dbReference>
<dbReference type="SUPFAM" id="SSF53383">
    <property type="entry name" value="PLP-dependent transferases"/>
    <property type="match status" value="1"/>
</dbReference>
<dbReference type="KEGG" id="ppd:Ppro_3348"/>
<dbReference type="HOGENOM" id="CLU_033332_5_0_7"/>
<dbReference type="RefSeq" id="WP_011737158.1">
    <property type="nucleotide sequence ID" value="NC_008609.1"/>
</dbReference>
<dbReference type="Gene3D" id="3.40.640.10">
    <property type="entry name" value="Type I PLP-dependent aspartate aminotransferase-like (Major domain)"/>
    <property type="match status" value="1"/>
</dbReference>
<dbReference type="OrthoDB" id="9810913at2"/>
<dbReference type="EMBL" id="CP000482">
    <property type="protein sequence ID" value="ABL00941.1"/>
    <property type="molecule type" value="Genomic_DNA"/>
</dbReference>
<dbReference type="Gene3D" id="3.90.1150.10">
    <property type="entry name" value="Aspartate Aminotransferase, domain 1"/>
    <property type="match status" value="1"/>
</dbReference>
<dbReference type="PANTHER" id="PTHR30244:SF34">
    <property type="entry name" value="DTDP-4-AMINO-4,6-DIDEOXYGALACTOSE TRANSAMINASE"/>
    <property type="match status" value="1"/>
</dbReference>
<dbReference type="NCBIfam" id="NF011936">
    <property type="entry name" value="PRK15407.1"/>
    <property type="match status" value="1"/>
</dbReference>
<accession>A1AUC0</accession>
<keyword evidence="2 4" id="KW-0663">Pyridoxal phosphate</keyword>
<dbReference type="InterPro" id="IPR015421">
    <property type="entry name" value="PyrdxlP-dep_Trfase_major"/>
</dbReference>
<keyword evidence="6" id="KW-1185">Reference proteome</keyword>
<dbReference type="Pfam" id="PF01041">
    <property type="entry name" value="DegT_DnrJ_EryC1"/>
    <property type="match status" value="1"/>
</dbReference>
<dbReference type="GO" id="GO:0030170">
    <property type="term" value="F:pyridoxal phosphate binding"/>
    <property type="evidence" value="ECO:0007669"/>
    <property type="project" value="TreeGrafter"/>
</dbReference>
<dbReference type="eggNOG" id="COG0399">
    <property type="taxonomic scope" value="Bacteria"/>
</dbReference>
<reference evidence="5 6" key="1">
    <citation type="submission" date="2006-10" db="EMBL/GenBank/DDBJ databases">
        <title>Complete sequence of chromosome of Pelobacter propionicus DSM 2379.</title>
        <authorList>
            <consortium name="US DOE Joint Genome Institute"/>
            <person name="Copeland A."/>
            <person name="Lucas S."/>
            <person name="Lapidus A."/>
            <person name="Barry K."/>
            <person name="Detter J.C."/>
            <person name="Glavina del Rio T."/>
            <person name="Hammon N."/>
            <person name="Israni S."/>
            <person name="Dalin E."/>
            <person name="Tice H."/>
            <person name="Pitluck S."/>
            <person name="Saunders E."/>
            <person name="Brettin T."/>
            <person name="Bruce D."/>
            <person name="Han C."/>
            <person name="Tapia R."/>
            <person name="Schmutz J."/>
            <person name="Larimer F."/>
            <person name="Land M."/>
            <person name="Hauser L."/>
            <person name="Kyrpides N."/>
            <person name="Kim E."/>
            <person name="Lovley D."/>
            <person name="Richardson P."/>
        </authorList>
    </citation>
    <scope>NUCLEOTIDE SEQUENCE [LARGE SCALE GENOMIC DNA]</scope>
    <source>
        <strain evidence="6">DSM 2379 / NBRC 103807 / OttBd1</strain>
    </source>
</reference>
<evidence type="ECO:0000313" key="5">
    <source>
        <dbReference type="EMBL" id="ABL00941.1"/>
    </source>
</evidence>
<comment type="similarity">
    <text evidence="3 4">Belongs to the DegT/DnrJ/EryC1 family.</text>
</comment>
<evidence type="ECO:0000256" key="2">
    <source>
        <dbReference type="ARBA" id="ARBA00022898"/>
    </source>
</evidence>
<evidence type="ECO:0000256" key="4">
    <source>
        <dbReference type="RuleBase" id="RU004508"/>
    </source>
</evidence>
<dbReference type="FunFam" id="3.40.640.10:FF:000079">
    <property type="entry name" value="LPS biosynthesis protein"/>
    <property type="match status" value="1"/>
</dbReference>
<dbReference type="InterPro" id="IPR015424">
    <property type="entry name" value="PyrdxlP-dep_Trfase"/>
</dbReference>
<dbReference type="InterPro" id="IPR000653">
    <property type="entry name" value="DegT/StrS_aminotransferase"/>
</dbReference>
<organism evidence="5 6">
    <name type="scientific">Pelobacter propionicus (strain DSM 2379 / NBRC 103807 / OttBd1)</name>
    <dbReference type="NCBI Taxonomy" id="338966"/>
    <lineage>
        <taxon>Bacteria</taxon>
        <taxon>Pseudomonadati</taxon>
        <taxon>Thermodesulfobacteriota</taxon>
        <taxon>Desulfuromonadia</taxon>
        <taxon>Desulfuromonadales</taxon>
        <taxon>Desulfuromonadaceae</taxon>
        <taxon>Pelobacter</taxon>
    </lineage>
</organism>
<dbReference type="Proteomes" id="UP000006732">
    <property type="component" value="Chromosome"/>
</dbReference>
<dbReference type="AlphaFoldDB" id="A1AUC0"/>
<dbReference type="PIRSF" id="PIRSF000390">
    <property type="entry name" value="PLP_StrS"/>
    <property type="match status" value="1"/>
</dbReference>
<evidence type="ECO:0000256" key="3">
    <source>
        <dbReference type="ARBA" id="ARBA00037999"/>
    </source>
</evidence>
<dbReference type="InterPro" id="IPR015422">
    <property type="entry name" value="PyrdxlP-dep_Trfase_small"/>
</dbReference>
<keyword evidence="5" id="KW-0808">Transferase</keyword>
<dbReference type="GO" id="GO:0008483">
    <property type="term" value="F:transaminase activity"/>
    <property type="evidence" value="ECO:0007669"/>
    <property type="project" value="UniProtKB-KW"/>
</dbReference>
<proteinExistence type="inferred from homology"/>